<dbReference type="Pfam" id="PF04193">
    <property type="entry name" value="PQ-loop"/>
    <property type="match status" value="2"/>
</dbReference>
<evidence type="ECO:0000256" key="1">
    <source>
        <dbReference type="ARBA" id="ARBA00004141"/>
    </source>
</evidence>
<dbReference type="GO" id="GO:0098852">
    <property type="term" value="C:lytic vacuole membrane"/>
    <property type="evidence" value="ECO:0007669"/>
    <property type="project" value="UniProtKB-ARBA"/>
</dbReference>
<dbReference type="Gene3D" id="1.20.1280.290">
    <property type="match status" value="2"/>
</dbReference>
<dbReference type="InterPro" id="IPR051415">
    <property type="entry name" value="LAAT-1"/>
</dbReference>
<reference evidence="8 9" key="1">
    <citation type="journal article" date="2019" name="Sci. Rep.">
        <title>Comparative genomics of chytrid fungi reveal insights into the obligate biotrophic and pathogenic lifestyle of Synchytrium endobioticum.</title>
        <authorList>
            <person name="van de Vossenberg B.T.L.H."/>
            <person name="Warris S."/>
            <person name="Nguyen H.D.T."/>
            <person name="van Gent-Pelzer M.P.E."/>
            <person name="Joly D.L."/>
            <person name="van de Geest H.C."/>
            <person name="Bonants P.J.M."/>
            <person name="Smith D.S."/>
            <person name="Levesque C.A."/>
            <person name="van der Lee T.A.J."/>
        </authorList>
    </citation>
    <scope>NUCLEOTIDE SEQUENCE [LARGE SCALE GENOMIC DNA]</scope>
    <source>
        <strain evidence="8 9">CBS 809.83</strain>
    </source>
</reference>
<feature type="transmembrane region" description="Helical" evidence="7">
    <location>
        <begin position="267"/>
        <end position="285"/>
    </location>
</feature>
<comment type="similarity">
    <text evidence="5">Belongs to the laat-1 family.</text>
</comment>
<dbReference type="InterPro" id="IPR006603">
    <property type="entry name" value="PQ-loop_rpt"/>
</dbReference>
<feature type="transmembrane region" description="Helical" evidence="7">
    <location>
        <begin position="227"/>
        <end position="246"/>
    </location>
</feature>
<gene>
    <name evidence="8" type="ORF">PhCBS80983_g01763</name>
</gene>
<comment type="caution">
    <text evidence="8">The sequence shown here is derived from an EMBL/GenBank/DDBJ whole genome shotgun (WGS) entry which is preliminary data.</text>
</comment>
<comment type="subcellular location">
    <subcellularLocation>
        <location evidence="1">Membrane</location>
        <topology evidence="1">Multi-pass membrane protein</topology>
    </subcellularLocation>
</comment>
<dbReference type="PANTHER" id="PTHR16201">
    <property type="entry name" value="SEVEN TRANSMEMBRANE PROTEIN 1-RELATED"/>
    <property type="match status" value="1"/>
</dbReference>
<evidence type="ECO:0000256" key="6">
    <source>
        <dbReference type="ARBA" id="ARBA00050768"/>
    </source>
</evidence>
<comment type="catalytic activity">
    <reaction evidence="6">
        <text>L-histidine(out) + L-arginine(in) = L-histidine(in) + L-arginine(out)</text>
        <dbReference type="Rhea" id="RHEA:71063"/>
        <dbReference type="ChEBI" id="CHEBI:32682"/>
        <dbReference type="ChEBI" id="CHEBI:57595"/>
    </reaction>
</comment>
<sequence>MVSVNSPSAASLFYQCPPPPYGLPADAQANPFLQFLLHECAYTPRATASIFLGYASIAFWICAQMPQLWKNWTQKHADSLSGAFLANWLSGDICNLLGCILTKQLAFQTHLAMYFVFADTLLMLQYLYYKRTRRARLGSRSALFIPLPPSSPSQASLQTAADAAAAAGDPSEHSPLLTPTQRSSGHFFGIILFAFTTYASAPLMPSIGTVPSQVMSPQQISGMPHAATTAQTIGLFVAYTCTTLYLSSRLPQIYHNFVRRSTAGLSMSMFVCAAMGNLTYVLSILSNSTNRASLVAAAPYLIGSGGTLGFDAVIFLQWWWYKRLRCHQSLLSHQPHLKMDDEEESELEWAAAKVGDVIV</sequence>
<dbReference type="GO" id="GO:0034486">
    <property type="term" value="P:vacuolar transmembrane transport"/>
    <property type="evidence" value="ECO:0007669"/>
    <property type="project" value="UniProtKB-ARBA"/>
</dbReference>
<keyword evidence="4 7" id="KW-0472">Membrane</keyword>
<evidence type="ECO:0000256" key="3">
    <source>
        <dbReference type="ARBA" id="ARBA00022989"/>
    </source>
</evidence>
<proteinExistence type="inferred from homology"/>
<dbReference type="AlphaFoldDB" id="A0A507EBG0"/>
<feature type="transmembrane region" description="Helical" evidence="7">
    <location>
        <begin position="46"/>
        <end position="63"/>
    </location>
</feature>
<evidence type="ECO:0000256" key="2">
    <source>
        <dbReference type="ARBA" id="ARBA00022692"/>
    </source>
</evidence>
<name>A0A507EBG0_9FUNG</name>
<evidence type="ECO:0000256" key="7">
    <source>
        <dbReference type="SAM" id="Phobius"/>
    </source>
</evidence>
<evidence type="ECO:0008006" key="10">
    <source>
        <dbReference type="Google" id="ProtNLM"/>
    </source>
</evidence>
<evidence type="ECO:0000256" key="4">
    <source>
        <dbReference type="ARBA" id="ARBA00023136"/>
    </source>
</evidence>
<dbReference type="SMART" id="SM00679">
    <property type="entry name" value="CTNS"/>
    <property type="match status" value="2"/>
</dbReference>
<dbReference type="GO" id="GO:0015174">
    <property type="term" value="F:basic amino acid transmembrane transporter activity"/>
    <property type="evidence" value="ECO:0007669"/>
    <property type="project" value="UniProtKB-ARBA"/>
</dbReference>
<feature type="transmembrane region" description="Helical" evidence="7">
    <location>
        <begin position="187"/>
        <end position="207"/>
    </location>
</feature>
<keyword evidence="9" id="KW-1185">Reference proteome</keyword>
<evidence type="ECO:0000256" key="5">
    <source>
        <dbReference type="ARBA" id="ARBA00038039"/>
    </source>
</evidence>
<evidence type="ECO:0000313" key="9">
    <source>
        <dbReference type="Proteomes" id="UP000318582"/>
    </source>
</evidence>
<feature type="transmembrane region" description="Helical" evidence="7">
    <location>
        <begin position="111"/>
        <end position="129"/>
    </location>
</feature>
<dbReference type="EMBL" id="QEAQ01000014">
    <property type="protein sequence ID" value="TPX60528.1"/>
    <property type="molecule type" value="Genomic_DNA"/>
</dbReference>
<keyword evidence="3 7" id="KW-1133">Transmembrane helix</keyword>
<evidence type="ECO:0000313" key="8">
    <source>
        <dbReference type="EMBL" id="TPX60528.1"/>
    </source>
</evidence>
<organism evidence="8 9">
    <name type="scientific">Powellomyces hirtus</name>
    <dbReference type="NCBI Taxonomy" id="109895"/>
    <lineage>
        <taxon>Eukaryota</taxon>
        <taxon>Fungi</taxon>
        <taxon>Fungi incertae sedis</taxon>
        <taxon>Chytridiomycota</taxon>
        <taxon>Chytridiomycota incertae sedis</taxon>
        <taxon>Chytridiomycetes</taxon>
        <taxon>Spizellomycetales</taxon>
        <taxon>Powellomycetaceae</taxon>
        <taxon>Powellomyces</taxon>
    </lineage>
</organism>
<feature type="transmembrane region" description="Helical" evidence="7">
    <location>
        <begin position="297"/>
        <end position="321"/>
    </location>
</feature>
<dbReference type="FunFam" id="1.20.1280.290:FF:000009">
    <property type="entry name" value="PQ loop repeat family protein"/>
    <property type="match status" value="1"/>
</dbReference>
<feature type="transmembrane region" description="Helical" evidence="7">
    <location>
        <begin position="84"/>
        <end position="105"/>
    </location>
</feature>
<accession>A0A507EBG0</accession>
<protein>
    <recommendedName>
        <fullName evidence="10">PQ loop repeat-domain-containing protein</fullName>
    </recommendedName>
</protein>
<dbReference type="Proteomes" id="UP000318582">
    <property type="component" value="Unassembled WGS sequence"/>
</dbReference>
<dbReference type="PANTHER" id="PTHR16201:SF44">
    <property type="entry name" value="SEVEN TRANSMEMBRANE PROTEIN 1"/>
    <property type="match status" value="1"/>
</dbReference>
<keyword evidence="2 7" id="KW-0812">Transmembrane</keyword>